<protein>
    <submittedName>
        <fullName evidence="3">SPW repeat protein</fullName>
    </submittedName>
</protein>
<dbReference type="InterPro" id="IPR005530">
    <property type="entry name" value="SPW"/>
</dbReference>
<keyword evidence="1" id="KW-0472">Membrane</keyword>
<feature type="transmembrane region" description="Helical" evidence="1">
    <location>
        <begin position="85"/>
        <end position="106"/>
    </location>
</feature>
<evidence type="ECO:0000313" key="4">
    <source>
        <dbReference type="Proteomes" id="UP000742786"/>
    </source>
</evidence>
<keyword evidence="1" id="KW-0812">Transmembrane</keyword>
<feature type="transmembrane region" description="Helical" evidence="1">
    <location>
        <begin position="62"/>
        <end position="79"/>
    </location>
</feature>
<organism evidence="3 4">
    <name type="scientific">Georgfuchsia toluolica</name>
    <dbReference type="NCBI Taxonomy" id="424218"/>
    <lineage>
        <taxon>Bacteria</taxon>
        <taxon>Pseudomonadati</taxon>
        <taxon>Pseudomonadota</taxon>
        <taxon>Betaproteobacteria</taxon>
        <taxon>Nitrosomonadales</taxon>
        <taxon>Sterolibacteriaceae</taxon>
        <taxon>Georgfuchsia</taxon>
    </lineage>
</organism>
<evidence type="ECO:0000259" key="2">
    <source>
        <dbReference type="Pfam" id="PF03779"/>
    </source>
</evidence>
<keyword evidence="1" id="KW-1133">Transmembrane helix</keyword>
<dbReference type="EMBL" id="CAJQUM010000001">
    <property type="protein sequence ID" value="CAG4882439.1"/>
    <property type="molecule type" value="Genomic_DNA"/>
</dbReference>
<dbReference type="AlphaFoldDB" id="A0A916MZ12"/>
<feature type="transmembrane region" description="Helical" evidence="1">
    <location>
        <begin position="12"/>
        <end position="30"/>
    </location>
</feature>
<comment type="caution">
    <text evidence="3">The sequence shown here is derived from an EMBL/GenBank/DDBJ whole genome shotgun (WGS) entry which is preliminary data.</text>
</comment>
<evidence type="ECO:0000313" key="3">
    <source>
        <dbReference type="EMBL" id="CAG4882439.1"/>
    </source>
</evidence>
<keyword evidence="4" id="KW-1185">Reference proteome</keyword>
<reference evidence="3" key="1">
    <citation type="submission" date="2021-04" db="EMBL/GenBank/DDBJ databases">
        <authorList>
            <person name="Hornung B."/>
        </authorList>
    </citation>
    <scope>NUCLEOTIDE SEQUENCE</scope>
    <source>
        <strain evidence="3">G5G6</strain>
    </source>
</reference>
<feature type="transmembrane region" description="Helical" evidence="1">
    <location>
        <begin position="36"/>
        <end position="55"/>
    </location>
</feature>
<dbReference type="Proteomes" id="UP000742786">
    <property type="component" value="Unassembled WGS sequence"/>
</dbReference>
<gene>
    <name evidence="3" type="ORF">GTOL_10321</name>
</gene>
<name>A0A916MZ12_9PROT</name>
<feature type="domain" description="SPW repeat-containing integral membrane" evidence="2">
    <location>
        <begin position="6"/>
        <end position="102"/>
    </location>
</feature>
<accession>A0A916MZ12</accession>
<dbReference type="RefSeq" id="WP_220634511.1">
    <property type="nucleotide sequence ID" value="NZ_CAJQUM010000001.1"/>
</dbReference>
<dbReference type="Pfam" id="PF03779">
    <property type="entry name" value="SPW"/>
    <property type="match status" value="1"/>
</dbReference>
<proteinExistence type="predicted"/>
<sequence>MKSQHWQETGNLIVGIWLFLSPWVFRFFHWVDMDTMNFLVMGVAIAAIAVLAMYMHAIWEDWVTLVLGAWMIVSPWVMGFTHNTVAFVDAVIAGLFVVGIALSATYRDTHHMDDESAGAH</sequence>
<evidence type="ECO:0000256" key="1">
    <source>
        <dbReference type="SAM" id="Phobius"/>
    </source>
</evidence>